<dbReference type="AlphaFoldDB" id="A0AB34J5I9"/>
<dbReference type="EMBL" id="JBGBPQ010000012">
    <property type="protein sequence ID" value="KAL1514657.1"/>
    <property type="molecule type" value="Genomic_DNA"/>
</dbReference>
<accession>A0AB34J5I9</accession>
<keyword evidence="4" id="KW-0732">Signal</keyword>
<dbReference type="Pfam" id="PF00012">
    <property type="entry name" value="HSP70"/>
    <property type="match status" value="2"/>
</dbReference>
<dbReference type="Gene3D" id="3.90.640.10">
    <property type="entry name" value="Actin, Chain A, domain 4"/>
    <property type="match status" value="1"/>
</dbReference>
<dbReference type="SUPFAM" id="SSF53067">
    <property type="entry name" value="Actin-like ATPase domain"/>
    <property type="match status" value="2"/>
</dbReference>
<protein>
    <submittedName>
        <fullName evidence="5">Uncharacterized protein</fullName>
    </submittedName>
</protein>
<keyword evidence="2" id="KW-0067">ATP-binding</keyword>
<dbReference type="PRINTS" id="PR00301">
    <property type="entry name" value="HEATSHOCK70"/>
</dbReference>
<evidence type="ECO:0000256" key="1">
    <source>
        <dbReference type="ARBA" id="ARBA00022741"/>
    </source>
</evidence>
<gene>
    <name evidence="5" type="ORF">AB1Y20_003747</name>
</gene>
<keyword evidence="1" id="KW-0547">Nucleotide-binding</keyword>
<feature type="compositionally biased region" description="Basic residues" evidence="3">
    <location>
        <begin position="343"/>
        <end position="354"/>
    </location>
</feature>
<sequence length="466" mass="49161">MITWVAAAHLLACVAAVAIGIDLGTTNSAVACVANNLPCIIPNALGNPTTPSVVAFTAEGVLVGEIAVQQASSNVQNTLHSVKRFLGRSLADVSRDASCMGFKVIDVESSDVAFICPARPAPLAPEEVNAAIVAQLVADAERHLGVKIRAAVITVPAYYNDRQRAATRVAAQLAGVFDVELLSEPVAACLAYGVSGETGRILVFDLGAGTFDVSVLSIAATGDIEVIATSGDAHLGGDDFDSVLVDWLANQADALGHSLHSNKTAMRQIREAAEAAKKQLSVLKCVMVSLPCATNDAALEVELSRAQLESICEPLLRRLKTPLYEVALTAGVSLPGEQEVKGFKKKPTRRRRARMDRPIGSQNPLPMGAPVDQIVMVGGASKMVAVRKLVRNLFGVDPRRTVDPMQAVALGAAVQAGILNGEVRNMRVLQTWQADVGRILGRMRGQPSSGSDAPASCWLDEHDFPD</sequence>
<dbReference type="InterPro" id="IPR043129">
    <property type="entry name" value="ATPase_NBD"/>
</dbReference>
<feature type="region of interest" description="Disordered" evidence="3">
    <location>
        <begin position="443"/>
        <end position="466"/>
    </location>
</feature>
<evidence type="ECO:0000256" key="2">
    <source>
        <dbReference type="ARBA" id="ARBA00022840"/>
    </source>
</evidence>
<dbReference type="InterPro" id="IPR018181">
    <property type="entry name" value="Heat_shock_70_CS"/>
</dbReference>
<evidence type="ECO:0000256" key="3">
    <source>
        <dbReference type="SAM" id="MobiDB-lite"/>
    </source>
</evidence>
<dbReference type="Gene3D" id="3.30.420.40">
    <property type="match status" value="4"/>
</dbReference>
<feature type="region of interest" description="Disordered" evidence="3">
    <location>
        <begin position="339"/>
        <end position="365"/>
    </location>
</feature>
<dbReference type="Proteomes" id="UP001515480">
    <property type="component" value="Unassembled WGS sequence"/>
</dbReference>
<proteinExistence type="predicted"/>
<organism evidence="5 6">
    <name type="scientific">Prymnesium parvum</name>
    <name type="common">Toxic golden alga</name>
    <dbReference type="NCBI Taxonomy" id="97485"/>
    <lineage>
        <taxon>Eukaryota</taxon>
        <taxon>Haptista</taxon>
        <taxon>Haptophyta</taxon>
        <taxon>Prymnesiophyceae</taxon>
        <taxon>Prymnesiales</taxon>
        <taxon>Prymnesiaceae</taxon>
        <taxon>Prymnesium</taxon>
    </lineage>
</organism>
<reference evidence="5 6" key="1">
    <citation type="journal article" date="2024" name="Science">
        <title>Giant polyketide synthase enzymes in the biosynthesis of giant marine polyether toxins.</title>
        <authorList>
            <person name="Fallon T.R."/>
            <person name="Shende V.V."/>
            <person name="Wierzbicki I.H."/>
            <person name="Pendleton A.L."/>
            <person name="Watervoot N.F."/>
            <person name="Auber R.P."/>
            <person name="Gonzalez D.J."/>
            <person name="Wisecaver J.H."/>
            <person name="Moore B.S."/>
        </authorList>
    </citation>
    <scope>NUCLEOTIDE SEQUENCE [LARGE SCALE GENOMIC DNA]</scope>
    <source>
        <strain evidence="5 6">12B1</strain>
    </source>
</reference>
<dbReference type="PANTHER" id="PTHR19375">
    <property type="entry name" value="HEAT SHOCK PROTEIN 70KDA"/>
    <property type="match status" value="1"/>
</dbReference>
<evidence type="ECO:0000313" key="6">
    <source>
        <dbReference type="Proteomes" id="UP001515480"/>
    </source>
</evidence>
<dbReference type="FunFam" id="3.90.640.10:FF:000003">
    <property type="entry name" value="Molecular chaperone DnaK"/>
    <property type="match status" value="1"/>
</dbReference>
<evidence type="ECO:0000313" key="5">
    <source>
        <dbReference type="EMBL" id="KAL1514657.1"/>
    </source>
</evidence>
<dbReference type="GO" id="GO:0005524">
    <property type="term" value="F:ATP binding"/>
    <property type="evidence" value="ECO:0007669"/>
    <property type="project" value="UniProtKB-KW"/>
</dbReference>
<feature type="chain" id="PRO_5044306174" evidence="4">
    <location>
        <begin position="17"/>
        <end position="466"/>
    </location>
</feature>
<feature type="signal peptide" evidence="4">
    <location>
        <begin position="1"/>
        <end position="16"/>
    </location>
</feature>
<dbReference type="PROSITE" id="PS00297">
    <property type="entry name" value="HSP70_1"/>
    <property type="match status" value="1"/>
</dbReference>
<keyword evidence="6" id="KW-1185">Reference proteome</keyword>
<comment type="caution">
    <text evidence="5">The sequence shown here is derived from an EMBL/GenBank/DDBJ whole genome shotgun (WGS) entry which is preliminary data.</text>
</comment>
<evidence type="ECO:0000256" key="4">
    <source>
        <dbReference type="SAM" id="SignalP"/>
    </source>
</evidence>
<dbReference type="GO" id="GO:0140662">
    <property type="term" value="F:ATP-dependent protein folding chaperone"/>
    <property type="evidence" value="ECO:0007669"/>
    <property type="project" value="InterPro"/>
</dbReference>
<name>A0AB34J5I9_PRYPA</name>
<dbReference type="InterPro" id="IPR013126">
    <property type="entry name" value="Hsp_70_fam"/>
</dbReference>